<sequence length="375" mass="42617">MATFSSNILRKFARFFALLLKSSLRRACYTLRIFYDMPYSLGRMCICLDHDTSSTRIGLQEELRPAICSSGLPTTHTLPTDIHQPGDRPHSTLAVPVEIASPQHPLYLTPPSHPNSRNDLSIETVDDIPVSNASFDSGLPQIILEMNTTGEPQFVFSRHATTRPERLKLVPIIPADVKRYDRNIKMKWAEPNRFVITPKDNKEVQCGWRDFVHPEGPRVYYHHETVSTCPEIDFSKCSYTLERVFTHADMRLGVDSKKLLGMAKTLKAYAKSQPDVQARISDETELVLELKIVGGTNIINSCGHHFVDHVERVIFWAHPYTCEPYGEILSNVKAAKKLSHMGIHWNRNTGQYLFKVEFLRVGVKNALPSPLIPRK</sequence>
<dbReference type="AlphaFoldDB" id="A0A9P7ATV7"/>
<dbReference type="Proteomes" id="UP000719766">
    <property type="component" value="Unassembled WGS sequence"/>
</dbReference>
<comment type="caution">
    <text evidence="1">The sequence shown here is derived from an EMBL/GenBank/DDBJ whole genome shotgun (WGS) entry which is preliminary data.</text>
</comment>
<protein>
    <submittedName>
        <fullName evidence="1">Uncharacterized protein</fullName>
    </submittedName>
</protein>
<evidence type="ECO:0000313" key="1">
    <source>
        <dbReference type="EMBL" id="KAG1795383.1"/>
    </source>
</evidence>
<gene>
    <name evidence="1" type="ORF">HD556DRAFT_1472865</name>
</gene>
<organism evidence="1 2">
    <name type="scientific">Suillus plorans</name>
    <dbReference type="NCBI Taxonomy" id="116603"/>
    <lineage>
        <taxon>Eukaryota</taxon>
        <taxon>Fungi</taxon>
        <taxon>Dikarya</taxon>
        <taxon>Basidiomycota</taxon>
        <taxon>Agaricomycotina</taxon>
        <taxon>Agaricomycetes</taxon>
        <taxon>Agaricomycetidae</taxon>
        <taxon>Boletales</taxon>
        <taxon>Suillineae</taxon>
        <taxon>Suillaceae</taxon>
        <taxon>Suillus</taxon>
    </lineage>
</organism>
<dbReference type="OrthoDB" id="2657661at2759"/>
<evidence type="ECO:0000313" key="2">
    <source>
        <dbReference type="Proteomes" id="UP000719766"/>
    </source>
</evidence>
<dbReference type="GeneID" id="64602238"/>
<proteinExistence type="predicted"/>
<name>A0A9P7ATV7_9AGAM</name>
<dbReference type="RefSeq" id="XP_041161256.1">
    <property type="nucleotide sequence ID" value="XM_041308474.1"/>
</dbReference>
<dbReference type="EMBL" id="JABBWE010000022">
    <property type="protein sequence ID" value="KAG1795383.1"/>
    <property type="molecule type" value="Genomic_DNA"/>
</dbReference>
<accession>A0A9P7ATV7</accession>
<reference evidence="1" key="1">
    <citation type="journal article" date="2020" name="New Phytol.">
        <title>Comparative genomics reveals dynamic genome evolution in host specialist ectomycorrhizal fungi.</title>
        <authorList>
            <person name="Lofgren L.A."/>
            <person name="Nguyen N.H."/>
            <person name="Vilgalys R."/>
            <person name="Ruytinx J."/>
            <person name="Liao H.L."/>
            <person name="Branco S."/>
            <person name="Kuo A."/>
            <person name="LaButti K."/>
            <person name="Lipzen A."/>
            <person name="Andreopoulos W."/>
            <person name="Pangilinan J."/>
            <person name="Riley R."/>
            <person name="Hundley H."/>
            <person name="Na H."/>
            <person name="Barry K."/>
            <person name="Grigoriev I.V."/>
            <person name="Stajich J.E."/>
            <person name="Kennedy P.G."/>
        </authorList>
    </citation>
    <scope>NUCLEOTIDE SEQUENCE</scope>
    <source>
        <strain evidence="1">S12</strain>
    </source>
</reference>
<keyword evidence="2" id="KW-1185">Reference proteome</keyword>